<dbReference type="KEGG" id="vg:13828481"/>
<dbReference type="PANTHER" id="PTHR33308">
    <property type="entry name" value="PEPTIDOGLYCAN HYDROLASE FLGJ"/>
    <property type="match status" value="1"/>
</dbReference>
<dbReference type="InterPro" id="IPR002901">
    <property type="entry name" value="MGlyc_endo_b_GlcNAc-like_dom"/>
</dbReference>
<feature type="compositionally biased region" description="Basic and acidic residues" evidence="2">
    <location>
        <begin position="651"/>
        <end position="661"/>
    </location>
</feature>
<keyword evidence="3" id="KW-0812">Transmembrane</keyword>
<evidence type="ECO:0000313" key="6">
    <source>
        <dbReference type="Proteomes" id="UP000007863"/>
    </source>
</evidence>
<evidence type="ECO:0000313" key="5">
    <source>
        <dbReference type="EMBL" id="AEW47213.1"/>
    </source>
</evidence>
<accession>G9J206</accession>
<dbReference type="Pfam" id="PF01832">
    <property type="entry name" value="Glucosaminidase"/>
    <property type="match status" value="1"/>
</dbReference>
<dbReference type="InterPro" id="IPR051056">
    <property type="entry name" value="Glycosyl_Hydrolase_73"/>
</dbReference>
<feature type="compositionally biased region" description="Basic and acidic residues" evidence="2">
    <location>
        <begin position="1003"/>
        <end position="1013"/>
    </location>
</feature>
<dbReference type="Gene3D" id="1.10.530.10">
    <property type="match status" value="1"/>
</dbReference>
<keyword evidence="3" id="KW-1133">Transmembrane helix</keyword>
<feature type="region of interest" description="Disordered" evidence="2">
    <location>
        <begin position="740"/>
        <end position="798"/>
    </location>
</feature>
<dbReference type="Proteomes" id="UP000007863">
    <property type="component" value="Segment"/>
</dbReference>
<reference evidence="5 6" key="1">
    <citation type="journal article" date="2012" name="J. Virol.">
        <title>Complete Genome Sequence of Bacillus cereus Bacteriophage BCP78.</title>
        <authorList>
            <person name="Lee J.H."/>
            <person name="Shin H."/>
            <person name="Son B."/>
            <person name="Ryu S."/>
        </authorList>
    </citation>
    <scope>NUCLEOTIDE SEQUENCE [LARGE SCALE GENOMIC DNA]</scope>
</reference>
<gene>
    <name evidence="5" type="ORF">BCP78_0206</name>
</gene>
<evidence type="ECO:0000256" key="2">
    <source>
        <dbReference type="SAM" id="MobiDB-lite"/>
    </source>
</evidence>
<feature type="region of interest" description="Disordered" evidence="2">
    <location>
        <begin position="906"/>
        <end position="945"/>
    </location>
</feature>
<evidence type="ECO:0000259" key="4">
    <source>
        <dbReference type="SMART" id="SM00047"/>
    </source>
</evidence>
<protein>
    <submittedName>
        <fullName evidence="5">Putative tail lysin 2</fullName>
    </submittedName>
</protein>
<dbReference type="PANTHER" id="PTHR33308:SF9">
    <property type="entry name" value="PEPTIDOGLYCAN HYDROLASE FLGJ"/>
    <property type="match status" value="1"/>
</dbReference>
<sequence length="1299" mass="138208">MANKEDYIISVDAEISKAVQNLGKIRKLMDEIEGLRNKGVDNYYTTSQKDMDKNMRSMKELAQLYRDLPKSIEKLQSMSSKLPEVGKNLEDDGKEAKAKLKQKQRDLEDFVQSVIQQQQMLKSSYNDTKLAFREMASFQQNYSKNFKHVFNSNDVFNLPTDDFEKAKNIVQSMANEADGVSSKLDDVVGKMREINKLDRRTESLARRASASKYMSFQQASNFRKDQQIVNIELKQEKADNLNRLTEMGMERSRISKQIKDIERNPQATQREIDKKIALQQTIEAMDKEWHARMELNKAIERTTANMEQRSASVQDVTVKPGGTMSRMLYERAPAIGLAVTGAVAGTVGSLYHQGASINKGMRDDEISIGQRIGMDGSQWREQIRNGALNAGLADKLGMSGQEMIAFQDNYLSKKGYTSMGDLNTAMQNQAIFSRTSGIGVEDTKSFFNTAYGSGGMNGKQTKEFQNAFLGAIKRSGMEGREKDQLKALEGILEGMSSNRALSNQDVMNTLALQTVLSSSGDKSISGEKGGRLMQSLDQGIRQGFDNPKARLVFGQGTKYQGLEGMAKLQEQMEKGLSDVSNLDPLFNMAKSYGNGNRDAEAGVLSRASKELLGADMSIQQAKALLAEKDKGNLNQKTLDEVMKSSSTVGEKISKEKEKSYKDSSAATDNQSDRVTEKQAAGIYDLGEGLREVNASLGGMPPIVYGAAAAIAALGVAAAGAAISFGASTLMRKGLGRSFGKGGGKGGGRPGGGGGGGTTVVGGGSGGRRDRGGSGNTVTWSRGAQATEAAPKQSWWRKMFGGGSGATEGAVAAGSTAGSTGKGFLKGAGKVAGKALLPLAILSSVADIWSAPEGKKGEAIGSSVGGVGGGIAAGAAVGSVFPGIGTVIGGIIGGIAGAWGGGKIGGMFDSSPEKEKKEAEAKAKKEKEKAENKPTNSSSITGYGRQGGTIAGYTATSIGAGTVAGSMMSNNLDPGLTDRVLTPGDLQDQMSKGITGDSVNSTKEQVDKENTNTRQRTELKKTDNLSFERENISLYEKVLQRADQLLAQARAQNGIMGNSNGMGGAGGVGSSMGVTGGGSLKLLPKGQKWQNASNLQQSDLGYTDSGLTAADLDAWIDAKAPQGSMMRGMGATFLKAGQQYGLDPRYLVAHAAEESAWGTSNIAKQKGNFFGIGAFDNSPMESAYTFKDGGGSAAENGIMGGAKWIAEKYYGKGRTTLDKMHQAGYATNSDWASNIASIMKGAPNGSGTVKVDSTINVNVRGDESVSNKIKNSSEMKNVGKNINDMIYSSLNFYSQEMRRV</sequence>
<feature type="compositionally biased region" description="Basic and acidic residues" evidence="2">
    <location>
        <begin position="910"/>
        <end position="931"/>
    </location>
</feature>
<proteinExistence type="predicted"/>
<dbReference type="RefSeq" id="YP_006908041.1">
    <property type="nucleotide sequence ID" value="NC_018860.1"/>
</dbReference>
<name>G9J206_9CAUD</name>
<feature type="transmembrane region" description="Helical" evidence="3">
    <location>
        <begin position="702"/>
        <end position="726"/>
    </location>
</feature>
<keyword evidence="6" id="KW-1185">Reference proteome</keyword>
<feature type="compositionally biased region" description="Gly residues" evidence="2">
    <location>
        <begin position="740"/>
        <end position="765"/>
    </location>
</feature>
<keyword evidence="1" id="KW-0378">Hydrolase</keyword>
<dbReference type="EMBL" id="JN797797">
    <property type="protein sequence ID" value="AEW47213.1"/>
    <property type="molecule type" value="Genomic_DNA"/>
</dbReference>
<dbReference type="GO" id="GO:0004040">
    <property type="term" value="F:amidase activity"/>
    <property type="evidence" value="ECO:0007669"/>
    <property type="project" value="InterPro"/>
</dbReference>
<evidence type="ECO:0000256" key="3">
    <source>
        <dbReference type="SAM" id="Phobius"/>
    </source>
</evidence>
<dbReference type="GeneID" id="13828481"/>
<dbReference type="SMART" id="SM00047">
    <property type="entry name" value="LYZ2"/>
    <property type="match status" value="1"/>
</dbReference>
<feature type="region of interest" description="Disordered" evidence="2">
    <location>
        <begin position="645"/>
        <end position="675"/>
    </location>
</feature>
<keyword evidence="3" id="KW-0472">Membrane</keyword>
<feature type="region of interest" description="Disordered" evidence="2">
    <location>
        <begin position="989"/>
        <end position="1013"/>
    </location>
</feature>
<evidence type="ECO:0000256" key="1">
    <source>
        <dbReference type="ARBA" id="ARBA00022801"/>
    </source>
</evidence>
<organism evidence="5 6">
    <name type="scientific">Bacillus phage BCP78</name>
    <dbReference type="NCBI Taxonomy" id="1126950"/>
    <lineage>
        <taxon>Viruses</taxon>
        <taxon>Duplodnaviria</taxon>
        <taxon>Heunggongvirae</taxon>
        <taxon>Uroviricota</taxon>
        <taxon>Caudoviricetes</taxon>
        <taxon>Herelleviridae</taxon>
        <taxon>Bastillevirinae</taxon>
        <taxon>Tsarbombavirus</taxon>
        <taxon>Tsarbombavirus BCP78</taxon>
    </lineage>
</organism>
<feature type="compositionally biased region" description="Polar residues" evidence="2">
    <location>
        <begin position="989"/>
        <end position="1002"/>
    </location>
</feature>
<feature type="domain" description="Mannosyl-glycoprotein endo-beta-N-acetylglucosamidase-like" evidence="4">
    <location>
        <begin position="1116"/>
        <end position="1243"/>
    </location>
</feature>